<name>A0AA86PYK7_9EUKA</name>
<evidence type="ECO:0000313" key="2">
    <source>
        <dbReference type="EMBL" id="CAL6063716.1"/>
    </source>
</evidence>
<sequence>MSVLMRRENTLIIEPGSDISKIQIINFILLPNSKKHFEGPPLYNCLCYEFHQRYKSEHTVSWLGLEISCQDRSNNLVGGNQRCFWITHAFIVDIRRRTKRTCINTANSVQVQIFIISTAYYSQDARNRKYHLNRSGNSIFKQFISTITYSGQYSKLIKVILKYTLDTF</sequence>
<accession>A0AA86PYK7</accession>
<reference evidence="2 3" key="2">
    <citation type="submission" date="2024-07" db="EMBL/GenBank/DDBJ databases">
        <authorList>
            <person name="Akdeniz Z."/>
        </authorList>
    </citation>
    <scope>NUCLEOTIDE SEQUENCE [LARGE SCALE GENOMIC DNA]</scope>
</reference>
<dbReference type="EMBL" id="CATOUU010000774">
    <property type="protein sequence ID" value="CAI9947241.1"/>
    <property type="molecule type" value="Genomic_DNA"/>
</dbReference>
<evidence type="ECO:0000313" key="1">
    <source>
        <dbReference type="EMBL" id="CAI9947241.1"/>
    </source>
</evidence>
<reference evidence="1" key="1">
    <citation type="submission" date="2023-06" db="EMBL/GenBank/DDBJ databases">
        <authorList>
            <person name="Kurt Z."/>
        </authorList>
    </citation>
    <scope>NUCLEOTIDE SEQUENCE</scope>
</reference>
<proteinExistence type="predicted"/>
<keyword evidence="3" id="KW-1185">Reference proteome</keyword>
<organism evidence="1">
    <name type="scientific">Hexamita inflata</name>
    <dbReference type="NCBI Taxonomy" id="28002"/>
    <lineage>
        <taxon>Eukaryota</taxon>
        <taxon>Metamonada</taxon>
        <taxon>Diplomonadida</taxon>
        <taxon>Hexamitidae</taxon>
        <taxon>Hexamitinae</taxon>
        <taxon>Hexamita</taxon>
    </lineage>
</organism>
<dbReference type="Proteomes" id="UP001642409">
    <property type="component" value="Unassembled WGS sequence"/>
</dbReference>
<comment type="caution">
    <text evidence="1">The sequence shown here is derived from an EMBL/GenBank/DDBJ whole genome shotgun (WGS) entry which is preliminary data.</text>
</comment>
<dbReference type="EMBL" id="CAXDID020000247">
    <property type="protein sequence ID" value="CAL6063716.1"/>
    <property type="molecule type" value="Genomic_DNA"/>
</dbReference>
<dbReference type="AlphaFoldDB" id="A0AA86PYK7"/>
<evidence type="ECO:0000313" key="3">
    <source>
        <dbReference type="Proteomes" id="UP001642409"/>
    </source>
</evidence>
<gene>
    <name evidence="1" type="ORF">HINF_LOCUS34886</name>
    <name evidence="2" type="ORF">HINF_LOCUS51007</name>
</gene>
<protein>
    <submittedName>
        <fullName evidence="2">Hypothetical_protein</fullName>
    </submittedName>
</protein>